<keyword evidence="4 6" id="KW-0378">Hydrolase</keyword>
<gene>
    <name evidence="6" type="primary">xseB</name>
    <name evidence="7" type="ORF">LC0644_2180</name>
</gene>
<dbReference type="InterPro" id="IPR037004">
    <property type="entry name" value="Exonuc_VII_ssu_sf"/>
</dbReference>
<dbReference type="RefSeq" id="WP_003564675.1">
    <property type="nucleotide sequence ID" value="NZ_BAYM01000245.1"/>
</dbReference>
<keyword evidence="5 6" id="KW-0269">Exonuclease</keyword>
<comment type="similarity">
    <text evidence="1 6">Belongs to the XseB family.</text>
</comment>
<evidence type="ECO:0000313" key="8">
    <source>
        <dbReference type="Proteomes" id="UP000032552"/>
    </source>
</evidence>
<evidence type="ECO:0000256" key="4">
    <source>
        <dbReference type="ARBA" id="ARBA00022801"/>
    </source>
</evidence>
<dbReference type="Proteomes" id="UP000032552">
    <property type="component" value="Unassembled WGS sequence"/>
</dbReference>
<proteinExistence type="inferred from homology"/>
<organism evidence="7 8">
    <name type="scientific">Lacticaseibacillus paracasei NRIC 0644</name>
    <dbReference type="NCBI Taxonomy" id="1435038"/>
    <lineage>
        <taxon>Bacteria</taxon>
        <taxon>Bacillati</taxon>
        <taxon>Bacillota</taxon>
        <taxon>Bacilli</taxon>
        <taxon>Lactobacillales</taxon>
        <taxon>Lactobacillaceae</taxon>
        <taxon>Lacticaseibacillus</taxon>
    </lineage>
</organism>
<evidence type="ECO:0000256" key="3">
    <source>
        <dbReference type="ARBA" id="ARBA00022722"/>
    </source>
</evidence>
<dbReference type="GO" id="GO:0006308">
    <property type="term" value="P:DNA catabolic process"/>
    <property type="evidence" value="ECO:0007669"/>
    <property type="project" value="UniProtKB-UniRule"/>
</dbReference>
<accession>A0A0C9PRJ5</accession>
<comment type="subunit">
    <text evidence="6">Heterooligomer composed of large and small subunits.</text>
</comment>
<evidence type="ECO:0000256" key="2">
    <source>
        <dbReference type="ARBA" id="ARBA00022490"/>
    </source>
</evidence>
<dbReference type="PANTHER" id="PTHR34137">
    <property type="entry name" value="EXODEOXYRIBONUCLEASE 7 SMALL SUBUNIT"/>
    <property type="match status" value="1"/>
</dbReference>
<comment type="function">
    <text evidence="6">Bidirectionally degrades single-stranded DNA into large acid-insoluble oligonucleotides, which are then degraded further into small acid-soluble oligonucleotides.</text>
</comment>
<dbReference type="GO" id="GO:0009318">
    <property type="term" value="C:exodeoxyribonuclease VII complex"/>
    <property type="evidence" value="ECO:0007669"/>
    <property type="project" value="UniProtKB-UniRule"/>
</dbReference>
<dbReference type="PANTHER" id="PTHR34137:SF1">
    <property type="entry name" value="EXODEOXYRIBONUCLEASE 7 SMALL SUBUNIT"/>
    <property type="match status" value="1"/>
</dbReference>
<dbReference type="GeneID" id="57090341"/>
<dbReference type="GO" id="GO:0005829">
    <property type="term" value="C:cytosol"/>
    <property type="evidence" value="ECO:0007669"/>
    <property type="project" value="TreeGrafter"/>
</dbReference>
<comment type="subcellular location">
    <subcellularLocation>
        <location evidence="6">Cytoplasm</location>
    </subcellularLocation>
</comment>
<dbReference type="PIRSF" id="PIRSF006488">
    <property type="entry name" value="Exonuc_VII_S"/>
    <property type="match status" value="1"/>
</dbReference>
<evidence type="ECO:0000313" key="7">
    <source>
        <dbReference type="EMBL" id="GAN37591.1"/>
    </source>
</evidence>
<dbReference type="HAMAP" id="MF_00337">
    <property type="entry name" value="Exonuc_7_S"/>
    <property type="match status" value="1"/>
</dbReference>
<keyword evidence="3 6" id="KW-0540">Nuclease</keyword>
<protein>
    <recommendedName>
        <fullName evidence="6">Exodeoxyribonuclease 7 small subunit</fullName>
        <ecNumber evidence="6">3.1.11.6</ecNumber>
    </recommendedName>
    <alternativeName>
        <fullName evidence="6">Exodeoxyribonuclease VII small subunit</fullName>
        <shortName evidence="6">Exonuclease VII small subunit</shortName>
    </alternativeName>
</protein>
<evidence type="ECO:0000256" key="5">
    <source>
        <dbReference type="ARBA" id="ARBA00022839"/>
    </source>
</evidence>
<comment type="catalytic activity">
    <reaction evidence="6">
        <text>Exonucleolytic cleavage in either 5'- to 3'- or 3'- to 5'-direction to yield nucleoside 5'-phosphates.</text>
        <dbReference type="EC" id="3.1.11.6"/>
    </reaction>
</comment>
<evidence type="ECO:0000256" key="1">
    <source>
        <dbReference type="ARBA" id="ARBA00009998"/>
    </source>
</evidence>
<sequence length="75" mass="8366">MAEPTFEEKLAQLENIVNQLEQGDVPLEKALDQFKAGVKLSQDLEKTLKTAEKTVTEMVSDDGTTQPFSPKDDQQ</sequence>
<dbReference type="Gene3D" id="1.10.287.1040">
    <property type="entry name" value="Exonuclease VII, small subunit"/>
    <property type="match status" value="1"/>
</dbReference>
<dbReference type="Pfam" id="PF02609">
    <property type="entry name" value="Exonuc_VII_S"/>
    <property type="match status" value="1"/>
</dbReference>
<keyword evidence="2 6" id="KW-0963">Cytoplasm</keyword>
<dbReference type="GO" id="GO:0008855">
    <property type="term" value="F:exodeoxyribonuclease VII activity"/>
    <property type="evidence" value="ECO:0007669"/>
    <property type="project" value="UniProtKB-UniRule"/>
</dbReference>
<name>A0A0C9PRJ5_LACPA</name>
<dbReference type="SUPFAM" id="SSF116842">
    <property type="entry name" value="XseB-like"/>
    <property type="match status" value="1"/>
</dbReference>
<comment type="caution">
    <text evidence="7">The sequence shown here is derived from an EMBL/GenBank/DDBJ whole genome shotgun (WGS) entry which is preliminary data.</text>
</comment>
<dbReference type="EMBL" id="BAYM01000245">
    <property type="protein sequence ID" value="GAN37591.1"/>
    <property type="molecule type" value="Genomic_DNA"/>
</dbReference>
<reference evidence="8" key="1">
    <citation type="submission" date="2014-05" db="EMBL/GenBank/DDBJ databases">
        <title>Whole genome sequencing of Lactobacillus casei NRIC0644.</title>
        <authorList>
            <person name="Atarashi H."/>
            <person name="Yoshida Y."/>
            <person name="Fujimura S."/>
            <person name="Tanaka N."/>
            <person name="Shiwa Y."/>
            <person name="Yoshikawa H."/>
            <person name="Okada S."/>
            <person name="Nakagawa J."/>
        </authorList>
    </citation>
    <scope>NUCLEOTIDE SEQUENCE [LARGE SCALE GENOMIC DNA]</scope>
    <source>
        <strain evidence="8">NRIC0644</strain>
    </source>
</reference>
<dbReference type="NCBIfam" id="NF002138">
    <property type="entry name" value="PRK00977.1-2"/>
    <property type="match status" value="1"/>
</dbReference>
<dbReference type="NCBIfam" id="TIGR01280">
    <property type="entry name" value="xseB"/>
    <property type="match status" value="1"/>
</dbReference>
<dbReference type="AlphaFoldDB" id="A0A0C9PRJ5"/>
<evidence type="ECO:0000256" key="6">
    <source>
        <dbReference type="HAMAP-Rule" id="MF_00337"/>
    </source>
</evidence>
<dbReference type="EC" id="3.1.11.6" evidence="6"/>
<dbReference type="InterPro" id="IPR003761">
    <property type="entry name" value="Exonuc_VII_S"/>
</dbReference>